<keyword evidence="3" id="KW-1185">Reference proteome</keyword>
<proteinExistence type="predicted"/>
<gene>
    <name evidence="2" type="ORF">CCE28_12760</name>
</gene>
<reference evidence="2 3" key="1">
    <citation type="submission" date="2017-06" db="EMBL/GenBank/DDBJ databases">
        <title>Draft genome sequence of anaerobic fermentative bacterium Anaeromicrobium sediminis DY2726D isolated from West Pacific Ocean sediments.</title>
        <authorList>
            <person name="Zeng X."/>
        </authorList>
    </citation>
    <scope>NUCLEOTIDE SEQUENCE [LARGE SCALE GENOMIC DNA]</scope>
    <source>
        <strain evidence="2 3">DY2726D</strain>
    </source>
</reference>
<dbReference type="InterPro" id="IPR032485">
    <property type="entry name" value="LRP1-like_beta_prop"/>
</dbReference>
<dbReference type="AlphaFoldDB" id="A0A267MHX7"/>
<feature type="domain" description="Prolow-density lipoprotein receptor-related protein 1-like beta-propeller" evidence="1">
    <location>
        <begin position="40"/>
        <end position="218"/>
    </location>
</feature>
<dbReference type="OrthoDB" id="1706639at2"/>
<accession>A0A267MHX7</accession>
<evidence type="ECO:0000259" key="1">
    <source>
        <dbReference type="Pfam" id="PF16472"/>
    </source>
</evidence>
<dbReference type="Pfam" id="PF16472">
    <property type="entry name" value="DUF5050"/>
    <property type="match status" value="1"/>
</dbReference>
<organism evidence="2 3">
    <name type="scientific">Anaeromicrobium sediminis</name>
    <dbReference type="NCBI Taxonomy" id="1478221"/>
    <lineage>
        <taxon>Bacteria</taxon>
        <taxon>Bacillati</taxon>
        <taxon>Bacillota</taxon>
        <taxon>Clostridia</taxon>
        <taxon>Peptostreptococcales</taxon>
        <taxon>Thermotaleaceae</taxon>
        <taxon>Anaeromicrobium</taxon>
    </lineage>
</organism>
<protein>
    <recommendedName>
        <fullName evidence="1">Prolow-density lipoprotein receptor-related protein 1-like beta-propeller domain-containing protein</fullName>
    </recommendedName>
</protein>
<name>A0A267MHX7_9FIRM</name>
<dbReference type="EMBL" id="NIBG01000010">
    <property type="protein sequence ID" value="PAB59047.1"/>
    <property type="molecule type" value="Genomic_DNA"/>
</dbReference>
<evidence type="ECO:0000313" key="3">
    <source>
        <dbReference type="Proteomes" id="UP000216024"/>
    </source>
</evidence>
<evidence type="ECO:0000313" key="2">
    <source>
        <dbReference type="EMBL" id="PAB59047.1"/>
    </source>
</evidence>
<dbReference type="Proteomes" id="UP000216024">
    <property type="component" value="Unassembled WGS sequence"/>
</dbReference>
<sequence>MMKRIKLLMGLVIWLVIGSSTIAYGIGHVDFSLYENPVAKVNGEIYYINHNDNYNLYTIHDGKSTRILDFPIWNMLKEGNYIYFLKEFCLKNTGEYQQPGVYRYGPLVSAVELVQRGYITSMSIKNNNLFYYDEERNALIRKNLKSKEEKVIFEDKHVTFHMIKDNSLYIFDDDRYSLYKVDLDSLEKTLLLDDTYVKSIDSLNIDQEYVYYIKDRKQYEYNLKSKNIEIEFDLDSVSKSQIYIEDDSTYIVAKDYVERYDKHSYRGCLYDNNKHSIVGIIDDKLTVIKQEDTNIGEVYNYETKEMKTISANIEKIHTCYFPYIIYTNKDKLFIYNISKGENRFVDDFQDIIGIQDNKIYYVNLDDDIYVSTIDGSHRKILLSDEVDEAVLYGTKILFLELDNYSENKLMCFDTVINELRKLPIKEPEKFMIKDDYICYAKNGIIYRMDFSNNQHQIGEYKRVGFSRRATNCKRRRYTIQYKYENSREDRAFI</sequence>
<dbReference type="SUPFAM" id="SSF69304">
    <property type="entry name" value="Tricorn protease N-terminal domain"/>
    <property type="match status" value="2"/>
</dbReference>
<comment type="caution">
    <text evidence="2">The sequence shown here is derived from an EMBL/GenBank/DDBJ whole genome shotgun (WGS) entry which is preliminary data.</text>
</comment>